<dbReference type="Pfam" id="PF05362">
    <property type="entry name" value="Lon_C"/>
    <property type="match status" value="1"/>
</dbReference>
<dbReference type="InterPro" id="IPR027065">
    <property type="entry name" value="Lon_Prtase"/>
</dbReference>
<dbReference type="GO" id="GO:0006508">
    <property type="term" value="P:proteolysis"/>
    <property type="evidence" value="ECO:0007669"/>
    <property type="project" value="UniProtKB-KW"/>
</dbReference>
<feature type="coiled-coil region" evidence="2">
    <location>
        <begin position="206"/>
        <end position="233"/>
    </location>
</feature>
<dbReference type="InterPro" id="IPR046844">
    <property type="entry name" value="Lon-like_helical"/>
</dbReference>
<dbReference type="InterPro" id="IPR046843">
    <property type="entry name" value="LonB_AAA-LID"/>
</dbReference>
<dbReference type="Gene3D" id="3.30.230.10">
    <property type="match status" value="1"/>
</dbReference>
<sequence length="811" mass="91077">MRNKTNVPFLLQPPQLYRSCDHSRFAFQTTADLDDLTEIIGQMRAMDAIRFGTGIRHDGYNLFVLGPSGIGKSSMVRQFLEQRAGKERKPDDWCYINNFAQRHQPLMLRLPSGRGEELRSRMEQLVEYLRSAIPALFEGDEYRSKVGAIQEEFSKRQEQAFSELGEAAEQQQIALMRTPEGFAFAPMRDHEVIPREEYEKLPEEERARMEEAIVELQTRLEKIMRQMPQWRKERHERVKQLDRETTLSAVDHLVNEIKESYAELPEVLNYLDQVRQVMVDNADDFRKQEESATIGGMTMVSHQNFHQYKVNVLVDSGKQPGAPIVSEDNPTYSNLVGRVEHISQFGALVTDFTLIKPGALHRANGGYLLLDIRKVLSQPFAWEGLKRALQTREIRIESLGQMYSLVSTVSLEPQPIPLDTKVILFGDRLFYYLLQEYDAEFGELFKVAADFEERIERDADTHQLYARLIATLARKEDLLPFDRSAVARVIEHSARLVGDAERLSTHMRSIADLLRESDYCSREAGSKVVEAANVQSAIDAQIRRQDRLRDRLYEAILRDTLVIDTRGAVTGQINALSVISLGNFSFAQPTRITATTRLGDGEMINIEREVKLSGAIHSKGVLILSSFLASRYAKNRPMVFSASLVFEQSYGMIDGDSASLAELCVLLSNLADVPIRQSLAITGSVNQLGHAQAIGAVNEKIEGFFDICAARGLSGEQGVLIPAANIKHLMLRHDVVAAAAAGKFHIYAVENVDQAISLLTGLPAGEADAKGAYPEGSVNRKVAMRLDELTRIRKSFARPPAARSGTKKKPD</sequence>
<dbReference type="GO" id="GO:0030163">
    <property type="term" value="P:protein catabolic process"/>
    <property type="evidence" value="ECO:0007669"/>
    <property type="project" value="InterPro"/>
</dbReference>
<name>A0A1J5TYM1_9ZZZZ</name>
<evidence type="ECO:0000313" key="4">
    <source>
        <dbReference type="EMBL" id="OIR17142.1"/>
    </source>
</evidence>
<dbReference type="PANTHER" id="PTHR10046">
    <property type="entry name" value="ATP DEPENDENT LON PROTEASE FAMILY MEMBER"/>
    <property type="match status" value="1"/>
</dbReference>
<keyword evidence="4" id="KW-0378">Hydrolase</keyword>
<dbReference type="GO" id="GO:0005524">
    <property type="term" value="F:ATP binding"/>
    <property type="evidence" value="ECO:0007669"/>
    <property type="project" value="InterPro"/>
</dbReference>
<comment type="caution">
    <text evidence="4">The sequence shown here is derived from an EMBL/GenBank/DDBJ whole genome shotgun (WGS) entry which is preliminary data.</text>
</comment>
<feature type="domain" description="Lon proteolytic" evidence="3">
    <location>
        <begin position="567"/>
        <end position="762"/>
    </location>
</feature>
<dbReference type="Pfam" id="PF13654">
    <property type="entry name" value="AAA_32"/>
    <property type="match status" value="1"/>
</dbReference>
<reference evidence="4" key="1">
    <citation type="submission" date="2016-10" db="EMBL/GenBank/DDBJ databases">
        <title>Sequence of Gallionella enrichment culture.</title>
        <authorList>
            <person name="Poehlein A."/>
            <person name="Muehling M."/>
            <person name="Daniel R."/>
        </authorList>
    </citation>
    <scope>NUCLEOTIDE SEQUENCE</scope>
</reference>
<dbReference type="AlphaFoldDB" id="A0A1J5TYM1"/>
<dbReference type="Pfam" id="PF20436">
    <property type="entry name" value="LonB_AAA-LID"/>
    <property type="match status" value="1"/>
</dbReference>
<organism evidence="4">
    <name type="scientific">mine drainage metagenome</name>
    <dbReference type="NCBI Taxonomy" id="410659"/>
    <lineage>
        <taxon>unclassified sequences</taxon>
        <taxon>metagenomes</taxon>
        <taxon>ecological metagenomes</taxon>
    </lineage>
</organism>
<dbReference type="InterPro" id="IPR041699">
    <property type="entry name" value="AAA_32"/>
</dbReference>
<keyword evidence="1 4" id="KW-0645">Protease</keyword>
<dbReference type="Gene3D" id="1.10.8.60">
    <property type="match status" value="1"/>
</dbReference>
<dbReference type="EMBL" id="MLJW01000005">
    <property type="protein sequence ID" value="OIR17142.1"/>
    <property type="molecule type" value="Genomic_DNA"/>
</dbReference>
<dbReference type="Gene3D" id="3.40.50.300">
    <property type="entry name" value="P-loop containing nucleotide triphosphate hydrolases"/>
    <property type="match status" value="2"/>
</dbReference>
<keyword evidence="2" id="KW-0175">Coiled coil</keyword>
<proteinExistence type="predicted"/>
<dbReference type="InterPro" id="IPR008269">
    <property type="entry name" value="Lon_proteolytic"/>
</dbReference>
<evidence type="ECO:0000256" key="1">
    <source>
        <dbReference type="ARBA" id="ARBA00022670"/>
    </source>
</evidence>
<evidence type="ECO:0000259" key="3">
    <source>
        <dbReference type="PROSITE" id="PS51786"/>
    </source>
</evidence>
<dbReference type="InterPro" id="IPR020568">
    <property type="entry name" value="Ribosomal_Su5_D2-typ_SF"/>
</dbReference>
<dbReference type="InterPro" id="IPR027417">
    <property type="entry name" value="P-loop_NTPase"/>
</dbReference>
<dbReference type="GO" id="GO:0004252">
    <property type="term" value="F:serine-type endopeptidase activity"/>
    <property type="evidence" value="ECO:0007669"/>
    <property type="project" value="UniProtKB-EC"/>
</dbReference>
<evidence type="ECO:0000256" key="2">
    <source>
        <dbReference type="SAM" id="Coils"/>
    </source>
</evidence>
<accession>A0A1J5TYM1</accession>
<dbReference type="SUPFAM" id="SSF54211">
    <property type="entry name" value="Ribosomal protein S5 domain 2-like"/>
    <property type="match status" value="1"/>
</dbReference>
<dbReference type="Pfam" id="PF20437">
    <property type="entry name" value="LonC_helical"/>
    <property type="match status" value="1"/>
</dbReference>
<dbReference type="SUPFAM" id="SSF52540">
    <property type="entry name" value="P-loop containing nucleoside triphosphate hydrolases"/>
    <property type="match status" value="1"/>
</dbReference>
<dbReference type="GO" id="GO:0004176">
    <property type="term" value="F:ATP-dependent peptidase activity"/>
    <property type="evidence" value="ECO:0007669"/>
    <property type="project" value="InterPro"/>
</dbReference>
<dbReference type="InterPro" id="IPR014721">
    <property type="entry name" value="Ribsml_uS5_D2-typ_fold_subgr"/>
</dbReference>
<gene>
    <name evidence="4" type="primary">lon_2</name>
    <name evidence="4" type="ORF">GALL_21630</name>
</gene>
<dbReference type="PROSITE" id="PS51786">
    <property type="entry name" value="LON_PROTEOLYTIC"/>
    <property type="match status" value="1"/>
</dbReference>
<protein>
    <submittedName>
        <fullName evidence="4">Lon protease</fullName>
        <ecNumber evidence="4">3.4.21.53</ecNumber>
    </submittedName>
</protein>
<dbReference type="PRINTS" id="PR00830">
    <property type="entry name" value="ENDOLAPTASE"/>
</dbReference>
<dbReference type="EC" id="3.4.21.53" evidence="4"/>